<dbReference type="AlphaFoldDB" id="A0A0R2BZV0"/>
<organism evidence="1 2">
    <name type="scientific">Liquorilactobacillus vini DSM 20605</name>
    <dbReference type="NCBI Taxonomy" id="1133569"/>
    <lineage>
        <taxon>Bacteria</taxon>
        <taxon>Bacillati</taxon>
        <taxon>Bacillota</taxon>
        <taxon>Bacilli</taxon>
        <taxon>Lactobacillales</taxon>
        <taxon>Lactobacillaceae</taxon>
        <taxon>Liquorilactobacillus</taxon>
    </lineage>
</organism>
<keyword evidence="2" id="KW-1185">Reference proteome</keyword>
<dbReference type="Proteomes" id="UP000051576">
    <property type="component" value="Unassembled WGS sequence"/>
</dbReference>
<dbReference type="eggNOG" id="ENOG5032P5G">
    <property type="taxonomic scope" value="Bacteria"/>
</dbReference>
<accession>A0A0R2BZV0</accession>
<gene>
    <name evidence="1" type="ORF">FD21_GL002034</name>
</gene>
<proteinExistence type="predicted"/>
<dbReference type="EMBL" id="AYYX01000080">
    <property type="protein sequence ID" value="KRM84373.1"/>
    <property type="molecule type" value="Genomic_DNA"/>
</dbReference>
<protein>
    <recommendedName>
        <fullName evidence="3">WxL domain-containing protein</fullName>
    </recommendedName>
</protein>
<evidence type="ECO:0000313" key="2">
    <source>
        <dbReference type="Proteomes" id="UP000051576"/>
    </source>
</evidence>
<sequence>MKKAIVLIFSLLSFVFLVDYERVMADSLTTATSNVSFNVTAGNLSLTSVPVLRFETRKREDAGELSDLTNSSSEISYSASTNGKSNLVVTDYRGASSDTWAVYAQLSSQRTTAVINLNNGAHSAISLSKDLTKITNTKQPADGKAVTAVDSSNLKINHAQERTKKNSYLATVTWVLADTFGSQE</sequence>
<name>A0A0R2BZV0_9LACO</name>
<comment type="caution">
    <text evidence="1">The sequence shown here is derived from an EMBL/GenBank/DDBJ whole genome shotgun (WGS) entry which is preliminary data.</text>
</comment>
<dbReference type="PATRIC" id="fig|1133569.4.peg.2194"/>
<dbReference type="RefSeq" id="WP_010581248.1">
    <property type="nucleotide sequence ID" value="NZ_AHYZ01000173.1"/>
</dbReference>
<reference evidence="1 2" key="1">
    <citation type="journal article" date="2015" name="Genome Announc.">
        <title>Expanding the biotechnology potential of lactobacilli through comparative genomics of 213 strains and associated genera.</title>
        <authorList>
            <person name="Sun Z."/>
            <person name="Harris H.M."/>
            <person name="McCann A."/>
            <person name="Guo C."/>
            <person name="Argimon S."/>
            <person name="Zhang W."/>
            <person name="Yang X."/>
            <person name="Jeffery I.B."/>
            <person name="Cooney J.C."/>
            <person name="Kagawa T.F."/>
            <person name="Liu W."/>
            <person name="Song Y."/>
            <person name="Salvetti E."/>
            <person name="Wrobel A."/>
            <person name="Rasinkangas P."/>
            <person name="Parkhill J."/>
            <person name="Rea M.C."/>
            <person name="O'Sullivan O."/>
            <person name="Ritari J."/>
            <person name="Douillard F.P."/>
            <person name="Paul Ross R."/>
            <person name="Yang R."/>
            <person name="Briner A.E."/>
            <person name="Felis G.E."/>
            <person name="de Vos W.M."/>
            <person name="Barrangou R."/>
            <person name="Klaenhammer T.R."/>
            <person name="Caufield P.W."/>
            <person name="Cui Y."/>
            <person name="Zhang H."/>
            <person name="O'Toole P.W."/>
        </authorList>
    </citation>
    <scope>NUCLEOTIDE SEQUENCE [LARGE SCALE GENOMIC DNA]</scope>
    <source>
        <strain evidence="1 2">DSM 20605</strain>
    </source>
</reference>
<evidence type="ECO:0008006" key="3">
    <source>
        <dbReference type="Google" id="ProtNLM"/>
    </source>
</evidence>
<evidence type="ECO:0000313" key="1">
    <source>
        <dbReference type="EMBL" id="KRM84373.1"/>
    </source>
</evidence>